<feature type="compositionally biased region" description="Basic and acidic residues" evidence="1">
    <location>
        <begin position="272"/>
        <end position="288"/>
    </location>
</feature>
<evidence type="ECO:0000313" key="3">
    <source>
        <dbReference type="EMBL" id="KAK1611782.1"/>
    </source>
</evidence>
<comment type="caution">
    <text evidence="3">The sequence shown here is derived from an EMBL/GenBank/DDBJ whole genome shotgun (WGS) entry which is preliminary data.</text>
</comment>
<dbReference type="Proteomes" id="UP001231189">
    <property type="component" value="Unassembled WGS sequence"/>
</dbReference>
<dbReference type="PANTHER" id="PTHR48258">
    <property type="entry name" value="DUF4218 DOMAIN-CONTAINING PROTEIN-RELATED"/>
    <property type="match status" value="1"/>
</dbReference>
<evidence type="ECO:0000313" key="4">
    <source>
        <dbReference type="Proteomes" id="UP001231189"/>
    </source>
</evidence>
<dbReference type="PANTHER" id="PTHR48258:SF9">
    <property type="entry name" value="OS01G0348150 PROTEIN"/>
    <property type="match status" value="1"/>
</dbReference>
<evidence type="ECO:0000259" key="2">
    <source>
        <dbReference type="Pfam" id="PF13960"/>
    </source>
</evidence>
<keyword evidence="4" id="KW-1185">Reference proteome</keyword>
<dbReference type="EMBL" id="JAUUTY010000007">
    <property type="protein sequence ID" value="KAK1611782.1"/>
    <property type="molecule type" value="Genomic_DNA"/>
</dbReference>
<dbReference type="InterPro" id="IPR025452">
    <property type="entry name" value="DUF4218"/>
</dbReference>
<accession>A0AAD8R026</accession>
<feature type="region of interest" description="Disordered" evidence="1">
    <location>
        <begin position="261"/>
        <end position="362"/>
    </location>
</feature>
<evidence type="ECO:0000256" key="1">
    <source>
        <dbReference type="SAM" id="MobiDB-lite"/>
    </source>
</evidence>
<feature type="compositionally biased region" description="Basic and acidic residues" evidence="1">
    <location>
        <begin position="343"/>
        <end position="352"/>
    </location>
</feature>
<feature type="domain" description="DUF4218" evidence="2">
    <location>
        <begin position="3"/>
        <end position="96"/>
    </location>
</feature>
<dbReference type="AlphaFoldDB" id="A0AAD8R026"/>
<dbReference type="Pfam" id="PF13960">
    <property type="entry name" value="DUF4218"/>
    <property type="match status" value="1"/>
</dbReference>
<gene>
    <name evidence="3" type="ORF">QYE76_035455</name>
</gene>
<sequence length="362" mass="41484">MRQLKMLQDEIMVILCELEIYFPPAFCDICVHLLLHVVDDIRQLGPTFLHNMMPFERQNGVMKGYVRNRARPDASMAKGFLTYECISFCQNYLSTEDDEDHVGLPPRTHLGRLAGVGHREGYRSVHVGIVNRRDDFERAHRVALQHLKLIEPLVQEHKSMIEQNYIDMGRPRKMGDVTKEHNSSFTRWFKQTQLLEAQRKRPSTEDEKLIYTLSQGPGHNNASAKNEPWVLGSQVDQCFFITDPSRPSRVVVRRGKRSIIGMQGDANEEDLDKNGDPKIEEEFDKHFDMPTTSKVRRKTSLPSKVLPPDESNPSPMSSRNHHHHRLAPSPSVAAAEEDEEEEEHHHAAEQDARAAASEEEDA</sequence>
<protein>
    <recommendedName>
        <fullName evidence="2">DUF4218 domain-containing protein</fullName>
    </recommendedName>
</protein>
<reference evidence="3" key="1">
    <citation type="submission" date="2023-07" db="EMBL/GenBank/DDBJ databases">
        <title>A chromosome-level genome assembly of Lolium multiflorum.</title>
        <authorList>
            <person name="Chen Y."/>
            <person name="Copetti D."/>
            <person name="Kolliker R."/>
            <person name="Studer B."/>
        </authorList>
    </citation>
    <scope>NUCLEOTIDE SEQUENCE</scope>
    <source>
        <strain evidence="3">02402/16</strain>
        <tissue evidence="3">Leaf</tissue>
    </source>
</reference>
<name>A0AAD8R026_LOLMU</name>
<proteinExistence type="predicted"/>
<organism evidence="3 4">
    <name type="scientific">Lolium multiflorum</name>
    <name type="common">Italian ryegrass</name>
    <name type="synonym">Lolium perenne subsp. multiflorum</name>
    <dbReference type="NCBI Taxonomy" id="4521"/>
    <lineage>
        <taxon>Eukaryota</taxon>
        <taxon>Viridiplantae</taxon>
        <taxon>Streptophyta</taxon>
        <taxon>Embryophyta</taxon>
        <taxon>Tracheophyta</taxon>
        <taxon>Spermatophyta</taxon>
        <taxon>Magnoliopsida</taxon>
        <taxon>Liliopsida</taxon>
        <taxon>Poales</taxon>
        <taxon>Poaceae</taxon>
        <taxon>BOP clade</taxon>
        <taxon>Pooideae</taxon>
        <taxon>Poodae</taxon>
        <taxon>Poeae</taxon>
        <taxon>Poeae Chloroplast Group 2 (Poeae type)</taxon>
        <taxon>Loliodinae</taxon>
        <taxon>Loliinae</taxon>
        <taxon>Lolium</taxon>
    </lineage>
</organism>